<dbReference type="ChiTaRS" id="TK2">
    <property type="organism name" value="human"/>
</dbReference>
<dbReference type="OrthoDB" id="567086at2759"/>
<dbReference type="ProteomicsDB" id="43119"/>
<reference evidence="2" key="5">
    <citation type="submission" date="2025-09" db="UniProtKB">
        <authorList>
            <consortium name="Ensembl"/>
        </authorList>
    </citation>
    <scope>IDENTIFICATION</scope>
</reference>
<dbReference type="AlphaFoldDB" id="H3BV57"/>
<gene>
    <name evidence="2" type="primary">TK2</name>
</gene>
<reference evidence="2" key="4">
    <citation type="submission" date="2025-08" db="UniProtKB">
        <authorList>
            <consortium name="Ensembl"/>
        </authorList>
    </citation>
    <scope>IDENTIFICATION</scope>
</reference>
<evidence type="ECO:0000313" key="2">
    <source>
        <dbReference type="Ensembl" id="ENSP00000457959.2"/>
    </source>
</evidence>
<dbReference type="MassIVE" id="H3BV57"/>
<proteinExistence type="evidence at protein level"/>
<keyword evidence="4 5" id="KW-1267">Proteomics identification</keyword>
<dbReference type="EMBL" id="AC010542">
    <property type="status" value="NOT_ANNOTATED_CDS"/>
    <property type="molecule type" value="Genomic_DNA"/>
</dbReference>
<feature type="region of interest" description="Disordered" evidence="1">
    <location>
        <begin position="17"/>
        <end position="52"/>
    </location>
</feature>
<reference evidence="2 3" key="3">
    <citation type="journal article" date="2004" name="Nature">
        <title>The sequence and analysis of duplication-rich human chromosome 16.</title>
        <authorList>
            <person name="Martin J."/>
            <person name="Han C."/>
            <person name="Gordon L.A."/>
            <person name="Terry A."/>
            <person name="Prabhakar S."/>
            <person name="She X."/>
            <person name="Xie G."/>
            <person name="Hellsten U."/>
            <person name="Chan Y.M."/>
            <person name="Altherr M."/>
            <person name="Couronne O."/>
            <person name="Aerts A."/>
            <person name="Bajorek E."/>
            <person name="Black S."/>
            <person name="Blumer H."/>
            <person name="Branscomb E."/>
            <person name="Brown N.C."/>
            <person name="Bruno W.J."/>
            <person name="Buckingham J.M."/>
            <person name="Callen D.F."/>
            <person name="Campbell C.S."/>
            <person name="Campbell M.L."/>
            <person name="Campbell E.W."/>
            <person name="Caoile C."/>
            <person name="Challacombe J.F."/>
            <person name="Chasteen L.A."/>
            <person name="Chertkov O."/>
            <person name="Chi H.C."/>
            <person name="Christensen M."/>
            <person name="Clark L.M."/>
            <person name="Cohn J.D."/>
            <person name="Denys M."/>
            <person name="Detter J.C."/>
            <person name="Dickson M."/>
            <person name="Dimitrijevic-Bussod M."/>
            <person name="Escobar J."/>
            <person name="Fawcett J.J."/>
            <person name="Flowers D."/>
            <person name="Fotopulos D."/>
            <person name="Glavina T."/>
            <person name="Gomez M."/>
            <person name="Gonzales E."/>
            <person name="Goodstein D."/>
            <person name="Goodwin L.A."/>
            <person name="Grady D.L."/>
            <person name="Grigoriev I."/>
            <person name="Groza M."/>
            <person name="Hammon N."/>
            <person name="Hawkins T."/>
            <person name="Haydu L."/>
            <person name="Hildebrand C.E."/>
            <person name="Huang W."/>
            <person name="Israni S."/>
            <person name="Jett J."/>
            <person name="Jewett P.B."/>
            <person name="Kadner K."/>
            <person name="Kimball H."/>
            <person name="Kobayashi A."/>
            <person name="Krawczyk M.C."/>
            <person name="Leyba T."/>
            <person name="Longmire J.L."/>
            <person name="Lopez F."/>
            <person name="Lou Y."/>
            <person name="Lowry S."/>
            <person name="Ludeman T."/>
            <person name="Manohar C.F."/>
            <person name="Mark G.A."/>
            <person name="McMurray K.L."/>
            <person name="Meincke L.J."/>
            <person name="Morgan J."/>
            <person name="Moyzis R.K."/>
            <person name="Mundt M.O."/>
            <person name="Munk A.C."/>
            <person name="Nandkeshwar R.D."/>
            <person name="Pitluck S."/>
            <person name="Pollard M."/>
            <person name="Predki P."/>
            <person name="Parson-Quintana B."/>
            <person name="Ramirez L."/>
            <person name="Rash S."/>
            <person name="Retterer J."/>
            <person name="Ricke D.O."/>
            <person name="Robinson D.L."/>
            <person name="Rodriguez A."/>
            <person name="Salamov A."/>
            <person name="Saunders E.H."/>
            <person name="Scott D."/>
            <person name="Shough T."/>
            <person name="Stallings R.L."/>
            <person name="Stalvey M."/>
            <person name="Sutherland R.D."/>
            <person name="Tapia R."/>
            <person name="Tesmer J.G."/>
            <person name="Thayer N."/>
            <person name="Thompson L.S."/>
            <person name="Tice H."/>
            <person name="Torney D.C."/>
            <person name="Tran-Gyamfi M."/>
            <person name="Tsai M."/>
            <person name="Ulanovsky L.E."/>
            <person name="Ustaszewska A."/>
            <person name="Vo N."/>
            <person name="White P.S."/>
            <person name="Williams A.L."/>
            <person name="Wills P.L."/>
            <person name="Wu J.R."/>
            <person name="Wu K."/>
            <person name="Yang J."/>
            <person name="Dejong P."/>
            <person name="Bruce D."/>
            <person name="Doggett N.A."/>
            <person name="Deaven L."/>
            <person name="Schmutz J."/>
            <person name="Grimwood J."/>
            <person name="Richardson P."/>
            <person name="Rokhsar D.S."/>
            <person name="Eichler E.E."/>
            <person name="Gilna P."/>
            <person name="Lucas S.M."/>
            <person name="Myers R.M."/>
            <person name="Rubin E.M."/>
            <person name="Pennacchio L.A."/>
        </authorList>
    </citation>
    <scope>NUCLEOTIDE SEQUENCE [LARGE SCALE GENOMIC DNA]</scope>
</reference>
<protein>
    <submittedName>
        <fullName evidence="2">Thymidine kinase 2</fullName>
    </submittedName>
</protein>
<dbReference type="Bgee" id="ENSG00000166548">
    <property type="expression patterns" value="Expressed in calcaneal tendon and 198 other cell types or tissues"/>
</dbReference>
<evidence type="ECO:0000313" key="3">
    <source>
        <dbReference type="Proteomes" id="UP000005640"/>
    </source>
</evidence>
<dbReference type="UCSC" id="uc059vig.1">
    <property type="organism name" value="human"/>
</dbReference>
<feature type="compositionally biased region" description="Basic and acidic residues" evidence="1">
    <location>
        <begin position="39"/>
        <end position="49"/>
    </location>
</feature>
<dbReference type="Ensembl" id="ENST00000567357.6">
    <property type="protein sequence ID" value="ENSP00000457959.2"/>
    <property type="gene ID" value="ENSG00000166548.17"/>
</dbReference>
<sequence>MLLWPLRGWAARALRCFGPGSRGSPASGPGPRRVQRRAWPPDKEQEKEKKSVRRRLAVLPRLASNSWAQVILWHQPPE</sequence>
<keyword evidence="3" id="KW-1185">Reference proteome</keyword>
<evidence type="ECO:0000256" key="1">
    <source>
        <dbReference type="SAM" id="MobiDB-lite"/>
    </source>
</evidence>
<feature type="compositionally biased region" description="Low complexity" evidence="1">
    <location>
        <begin position="18"/>
        <end position="32"/>
    </location>
</feature>
<organism evidence="2 3">
    <name type="scientific">Homo sapiens</name>
    <name type="common">Human</name>
    <dbReference type="NCBI Taxonomy" id="9606"/>
    <lineage>
        <taxon>Eukaryota</taxon>
        <taxon>Metazoa</taxon>
        <taxon>Chordata</taxon>
        <taxon>Craniata</taxon>
        <taxon>Vertebrata</taxon>
        <taxon>Euteleostomi</taxon>
        <taxon>Mammalia</taxon>
        <taxon>Eutheria</taxon>
        <taxon>Euarchontoglires</taxon>
        <taxon>Primates</taxon>
        <taxon>Haplorrhini</taxon>
        <taxon>Catarrhini</taxon>
        <taxon>Hominidae</taxon>
        <taxon>Homo</taxon>
    </lineage>
</organism>
<name>H3BV57_HUMAN</name>
<dbReference type="GeneTree" id="ENSGT00940000158005"/>
<accession>H3BV57</accession>
<dbReference type="ExpressionAtlas" id="H3BV57">
    <property type="expression patterns" value="baseline and differential"/>
</dbReference>
<evidence type="ECO:0007829" key="4">
    <source>
        <dbReference type="PeptideAtlas" id="H3BV57"/>
    </source>
</evidence>
<dbReference type="VEuPathDB" id="HostDB:ENSG00000166548"/>
<dbReference type="HOGENOM" id="CLU_2048916_0_0_1"/>
<reference evidence="2 3" key="2">
    <citation type="journal article" date="2004" name="Nature">
        <title>Finishing the euchromatic sequence of the human genome.</title>
        <authorList>
            <consortium name="International Human Genome Sequencing Consortium"/>
        </authorList>
    </citation>
    <scope>NUCLEOTIDE SEQUENCE [LARGE SCALE GENOMIC DNA]</scope>
</reference>
<reference evidence="2 3" key="1">
    <citation type="journal article" date="2001" name="Nature">
        <title>Initial sequencing and analysis of the human genome.</title>
        <authorList>
            <consortium name="International Human Genome Sequencing Consortium"/>
            <person name="Lander E.S."/>
            <person name="Linton L.M."/>
            <person name="Birren B."/>
            <person name="Nusbaum C."/>
            <person name="Zody M.C."/>
            <person name="Baldwin J."/>
            <person name="Devon K."/>
            <person name="Dewar K."/>
            <person name="Doyle M."/>
            <person name="FitzHugh W."/>
            <person name="Funke R."/>
            <person name="Gage D."/>
            <person name="Harris K."/>
            <person name="Heaford A."/>
            <person name="Howland J."/>
            <person name="Kann L."/>
            <person name="Lehoczky J."/>
            <person name="LeVine R."/>
            <person name="McEwan P."/>
            <person name="McKernan K."/>
            <person name="Meldrim J."/>
            <person name="Mesirov J.P."/>
            <person name="Miranda C."/>
            <person name="Morris W."/>
            <person name="Naylor J."/>
            <person name="Raymond C."/>
            <person name="Rosetti M."/>
            <person name="Santos R."/>
            <person name="Sheridan A."/>
            <person name="Sougnez C."/>
            <person name="Stange-Thomann N."/>
            <person name="Stojanovic N."/>
            <person name="Subramanian A."/>
            <person name="Wyman D."/>
            <person name="Rogers J."/>
            <person name="Sulston J."/>
            <person name="Ainscough R."/>
            <person name="Beck S."/>
            <person name="Bentley D."/>
            <person name="Burton J."/>
            <person name="Clee C."/>
            <person name="Carter N."/>
            <person name="Coulson A."/>
            <person name="Deadman R."/>
            <person name="Deloukas P."/>
            <person name="Dunham A."/>
            <person name="Dunham I."/>
            <person name="Durbin R."/>
            <person name="French L."/>
            <person name="Grafham D."/>
            <person name="Gregory S."/>
            <person name="Hubbard T."/>
            <person name="Humphray S."/>
            <person name="Hunt A."/>
            <person name="Jones M."/>
            <person name="Lloyd C."/>
            <person name="McMurray A."/>
            <person name="Matthews L."/>
            <person name="Mercer S."/>
            <person name="Milne S."/>
            <person name="Mullikin J.C."/>
            <person name="Mungall A."/>
            <person name="Plumb R."/>
            <person name="Ross M."/>
            <person name="Shownkeen R."/>
            <person name="Sims S."/>
            <person name="Waterston R.H."/>
            <person name="Wilson R.K."/>
            <person name="Hillier L.W."/>
            <person name="McPherson J.D."/>
            <person name="Marra M.A."/>
            <person name="Mardis E.R."/>
            <person name="Fulton L.A."/>
            <person name="Chinwalla A.T."/>
            <person name="Pepin K.H."/>
            <person name="Gish W.R."/>
            <person name="Chissoe S.L."/>
            <person name="Wendl M.C."/>
            <person name="Delehaunty K.D."/>
            <person name="Miner T.L."/>
            <person name="Delehaunty A."/>
            <person name="Kramer J.B."/>
            <person name="Cook L.L."/>
            <person name="Fulton R.S."/>
            <person name="Johnson D.L."/>
            <person name="Minx P.J."/>
            <person name="Clifton S.W."/>
            <person name="Hawkins T."/>
            <person name="Branscomb E."/>
            <person name="Predki P."/>
            <person name="Richardson P."/>
            <person name="Wenning S."/>
            <person name="Slezak T."/>
            <person name="Doggett N."/>
            <person name="Cheng J.F."/>
            <person name="Olsen A."/>
            <person name="Lucas S."/>
            <person name="Elkin C."/>
            <person name="Uberbacher E."/>
            <person name="Frazier M."/>
            <person name="Gibbs R.A."/>
            <person name="Muzny D.M."/>
            <person name="Scherer S.E."/>
            <person name="Bouck J.B."/>
            <person name="Sodergren E.J."/>
            <person name="Worley K.C."/>
            <person name="Rives C.M."/>
            <person name="Gorrell J.H."/>
            <person name="Metzker M.L."/>
            <person name="Naylor S.L."/>
            <person name="Kucherlapati R.S."/>
            <person name="Nelson D.L."/>
            <person name="Weinstock G.M."/>
            <person name="Sakaki Y."/>
            <person name="Fujiyama A."/>
            <person name="Hattori M."/>
            <person name="Yada T."/>
            <person name="Toyoda A."/>
            <person name="Itoh T."/>
            <person name="Kawagoe C."/>
            <person name="Watanabe H."/>
            <person name="Totoki Y."/>
            <person name="Taylor T."/>
            <person name="Weissenbach J."/>
            <person name="Heilig R."/>
            <person name="Saurin W."/>
            <person name="Artiguenave F."/>
            <person name="Brottier P."/>
            <person name="Bruls T."/>
            <person name="Pelletier E."/>
            <person name="Robert C."/>
            <person name="Wincker P."/>
            <person name="Smith D.R."/>
            <person name="Doucette-Stamm L."/>
            <person name="Rubenfield M."/>
            <person name="Weinstock K."/>
            <person name="Lee H.M."/>
            <person name="Dubois J."/>
            <person name="Rosenthal A."/>
            <person name="Platzer M."/>
            <person name="Nyakatura G."/>
            <person name="Taudien S."/>
            <person name="Rump A."/>
            <person name="Yang H."/>
            <person name="Yu J."/>
            <person name="Wang J."/>
            <person name="Huang G."/>
            <person name="Gu J."/>
            <person name="Hood L."/>
            <person name="Rowen L."/>
            <person name="Madan A."/>
            <person name="Qin S."/>
            <person name="Davis R.W."/>
            <person name="Federspiel N.A."/>
            <person name="Abola A.P."/>
            <person name="Proctor M.J."/>
            <person name="Myers R.M."/>
            <person name="Schmutz J."/>
            <person name="Dickson M."/>
            <person name="Grimwood J."/>
            <person name="Cox D.R."/>
            <person name="Olson M.V."/>
            <person name="Kaul R."/>
            <person name="Raymond C."/>
            <person name="Shimizu N."/>
            <person name="Kawasaki K."/>
            <person name="Minoshima S."/>
            <person name="Evans G.A."/>
            <person name="Athanasiou M."/>
            <person name="Schultz R."/>
            <person name="Roe B.A."/>
            <person name="Chen F."/>
            <person name="Pan H."/>
            <person name="Ramser J."/>
            <person name="Lehrach H."/>
            <person name="Reinhardt R."/>
            <person name="McCombie W.R."/>
            <person name="de la Bastide M."/>
            <person name="Dedhia N."/>
            <person name="Blocker H."/>
            <person name="Hornischer K."/>
            <person name="Nordsiek G."/>
            <person name="Agarwala R."/>
            <person name="Aravind L."/>
            <person name="Bailey J.A."/>
            <person name="Bateman A."/>
            <person name="Batzoglou S."/>
            <person name="Birney E."/>
            <person name="Bork P."/>
            <person name="Brown D.G."/>
            <person name="Burge C.B."/>
            <person name="Cerutti L."/>
            <person name="Chen H.C."/>
            <person name="Church D."/>
            <person name="Clamp M."/>
            <person name="Copley R.R."/>
            <person name="Doerks T."/>
            <person name="Eddy S.R."/>
            <person name="Eichler E.E."/>
            <person name="Furey T.S."/>
            <person name="Galagan J."/>
            <person name="Gilbert J.G."/>
            <person name="Harmon C."/>
            <person name="Hayashizaki Y."/>
            <person name="Haussler D."/>
            <person name="Hermjakob H."/>
            <person name="Hokamp K."/>
            <person name="Jang W."/>
            <person name="Johnson L.S."/>
            <person name="Jones T.A."/>
            <person name="Kasif S."/>
            <person name="Kaspryzk A."/>
            <person name="Kennedy S."/>
            <person name="Kent W.J."/>
            <person name="Kitts P."/>
            <person name="Koonin E.V."/>
            <person name="Korf I."/>
            <person name="Kulp D."/>
            <person name="Lancet D."/>
            <person name="Lowe T.M."/>
            <person name="McLysaght A."/>
            <person name="Mikkelsen T."/>
            <person name="Moran J.V."/>
            <person name="Mulder N."/>
            <person name="Pollara V.J."/>
            <person name="Ponting C.P."/>
            <person name="Schuler G."/>
            <person name="Schultz J."/>
            <person name="Slater G."/>
            <person name="Smit A.F."/>
            <person name="Stupka E."/>
            <person name="Szustakowski J."/>
            <person name="Thierry-Mieg D."/>
            <person name="Thierry-Mieg J."/>
            <person name="Wagner L."/>
            <person name="Wallis J."/>
            <person name="Wheeler R."/>
            <person name="Williams A."/>
            <person name="Wolf Y.I."/>
            <person name="Wolfe K.H."/>
            <person name="Yang S.P."/>
            <person name="Yeh R.F."/>
            <person name="Collins F."/>
            <person name="Guyer M.S."/>
            <person name="Peterson J."/>
            <person name="Felsenfeld A."/>
            <person name="Wetterstrand K.A."/>
            <person name="Patrinos A."/>
            <person name="Morgan M.J."/>
            <person name="de Jong P."/>
            <person name="Catanese J.J."/>
            <person name="Osoegawa K."/>
            <person name="Shizuya H."/>
            <person name="Choi S."/>
            <person name="Chen Y.J."/>
        </authorList>
    </citation>
    <scope>NUCLEOTIDE SEQUENCE [LARGE SCALE GENOMIC DNA]</scope>
</reference>
<dbReference type="OpenTargets" id="ENSG00000166548"/>
<evidence type="ECO:0007829" key="5">
    <source>
        <dbReference type="ProteomicsDB" id="H3BV57"/>
    </source>
</evidence>
<dbReference type="HGNC" id="HGNC:11831">
    <property type="gene designation" value="TK2"/>
</dbReference>
<dbReference type="Proteomes" id="UP000005640">
    <property type="component" value="Chromosome 16"/>
</dbReference>